<gene>
    <name evidence="18" type="ORF">FCL42_19080</name>
</gene>
<dbReference type="PANTHER" id="PTHR47707">
    <property type="entry name" value="8-OXO-DGTP DIPHOSPHATASE"/>
    <property type="match status" value="1"/>
</dbReference>
<dbReference type="SUPFAM" id="SSF55811">
    <property type="entry name" value="Nudix"/>
    <property type="match status" value="1"/>
</dbReference>
<comment type="similarity">
    <text evidence="2">Belongs to the Nudix hydrolase family.</text>
</comment>
<dbReference type="AlphaFoldDB" id="A0A4U1BL02"/>
<protein>
    <recommendedName>
        <fullName evidence="13">8-oxo-dGTP diphosphatase</fullName>
        <ecNumber evidence="12">3.6.1.55</ecNumber>
    </recommendedName>
    <alternativeName>
        <fullName evidence="16">7,8-dihydro-8-oxoguanine-triphosphatase</fullName>
    </alternativeName>
    <alternativeName>
        <fullName evidence="15">Mutator protein MutT</fullName>
    </alternativeName>
    <alternativeName>
        <fullName evidence="14">dGTP pyrophosphohydrolase</fullName>
    </alternativeName>
</protein>
<dbReference type="GO" id="GO:0008413">
    <property type="term" value="F:8-oxo-7,8-dihydroguanosine triphosphate pyrophosphatase activity"/>
    <property type="evidence" value="ECO:0007669"/>
    <property type="project" value="TreeGrafter"/>
</dbReference>
<comment type="catalytic activity">
    <reaction evidence="11">
        <text>8-oxo-GTP + H2O = 8-oxo-GMP + diphosphate + H(+)</text>
        <dbReference type="Rhea" id="RHEA:67616"/>
        <dbReference type="ChEBI" id="CHEBI:15377"/>
        <dbReference type="ChEBI" id="CHEBI:15378"/>
        <dbReference type="ChEBI" id="CHEBI:33019"/>
        <dbReference type="ChEBI" id="CHEBI:143553"/>
        <dbReference type="ChEBI" id="CHEBI:145694"/>
    </reaction>
</comment>
<keyword evidence="4" id="KW-0235">DNA replication</keyword>
<evidence type="ECO:0000256" key="6">
    <source>
        <dbReference type="ARBA" id="ARBA00022763"/>
    </source>
</evidence>
<dbReference type="Pfam" id="PF00293">
    <property type="entry name" value="NUDIX"/>
    <property type="match status" value="1"/>
</dbReference>
<evidence type="ECO:0000256" key="5">
    <source>
        <dbReference type="ARBA" id="ARBA00022723"/>
    </source>
</evidence>
<keyword evidence="3" id="KW-0515">Mutator protein</keyword>
<dbReference type="PROSITE" id="PS51462">
    <property type="entry name" value="NUDIX"/>
    <property type="match status" value="1"/>
</dbReference>
<evidence type="ECO:0000256" key="3">
    <source>
        <dbReference type="ARBA" id="ARBA00022457"/>
    </source>
</evidence>
<evidence type="ECO:0000256" key="11">
    <source>
        <dbReference type="ARBA" id="ARBA00036904"/>
    </source>
</evidence>
<evidence type="ECO:0000256" key="1">
    <source>
        <dbReference type="ARBA" id="ARBA00001946"/>
    </source>
</evidence>
<evidence type="ECO:0000313" key="19">
    <source>
        <dbReference type="Proteomes" id="UP000305675"/>
    </source>
</evidence>
<dbReference type="EMBL" id="SWCJ01000021">
    <property type="protein sequence ID" value="TKB50752.1"/>
    <property type="molecule type" value="Genomic_DNA"/>
</dbReference>
<evidence type="ECO:0000256" key="4">
    <source>
        <dbReference type="ARBA" id="ARBA00022705"/>
    </source>
</evidence>
<feature type="domain" description="Nudix hydrolase" evidence="17">
    <location>
        <begin position="4"/>
        <end position="130"/>
    </location>
</feature>
<dbReference type="GO" id="GO:0044715">
    <property type="term" value="F:8-oxo-dGDP phosphatase activity"/>
    <property type="evidence" value="ECO:0007669"/>
    <property type="project" value="TreeGrafter"/>
</dbReference>
<keyword evidence="6" id="KW-0227">DNA damage</keyword>
<sequence>MDPEMIDVCCGLIIDGDQILLARRHPEGSQGGLWEFAGGKQEPGESLAQALARELKEELCIDLSVGDYLGYSDHHYGDKSVRLHGFICPWLPQKIVLTGSHDRYQWQAITQVDTTTLAPADIPLLHRLQSQRMALT</sequence>
<name>A0A4U1BL02_9GAMM</name>
<comment type="cofactor">
    <cofactor evidence="1">
        <name>Mg(2+)</name>
        <dbReference type="ChEBI" id="CHEBI:18420"/>
    </cofactor>
</comment>
<dbReference type="OrthoDB" id="9810648at2"/>
<evidence type="ECO:0000256" key="14">
    <source>
        <dbReference type="ARBA" id="ARBA00041592"/>
    </source>
</evidence>
<dbReference type="PANTHER" id="PTHR47707:SF1">
    <property type="entry name" value="NUDIX HYDROLASE FAMILY PROTEIN"/>
    <property type="match status" value="1"/>
</dbReference>
<evidence type="ECO:0000256" key="13">
    <source>
        <dbReference type="ARBA" id="ARBA00040794"/>
    </source>
</evidence>
<evidence type="ECO:0000256" key="9">
    <source>
        <dbReference type="ARBA" id="ARBA00023204"/>
    </source>
</evidence>
<comment type="catalytic activity">
    <reaction evidence="10">
        <text>8-oxo-dGTP + H2O = 8-oxo-dGMP + diphosphate + H(+)</text>
        <dbReference type="Rhea" id="RHEA:31575"/>
        <dbReference type="ChEBI" id="CHEBI:15377"/>
        <dbReference type="ChEBI" id="CHEBI:15378"/>
        <dbReference type="ChEBI" id="CHEBI:33019"/>
        <dbReference type="ChEBI" id="CHEBI:63224"/>
        <dbReference type="ChEBI" id="CHEBI:77896"/>
        <dbReference type="EC" id="3.6.1.55"/>
    </reaction>
</comment>
<evidence type="ECO:0000256" key="8">
    <source>
        <dbReference type="ARBA" id="ARBA00022842"/>
    </source>
</evidence>
<evidence type="ECO:0000256" key="2">
    <source>
        <dbReference type="ARBA" id="ARBA00005582"/>
    </source>
</evidence>
<keyword evidence="9" id="KW-0234">DNA repair</keyword>
<dbReference type="GO" id="GO:0006281">
    <property type="term" value="P:DNA repair"/>
    <property type="evidence" value="ECO:0007669"/>
    <property type="project" value="UniProtKB-KW"/>
</dbReference>
<comment type="caution">
    <text evidence="18">The sequence shown here is derived from an EMBL/GenBank/DDBJ whole genome shotgun (WGS) entry which is preliminary data.</text>
</comment>
<accession>A0A4U1BL02</accession>
<dbReference type="GO" id="GO:0035539">
    <property type="term" value="F:8-oxo-7,8-dihydrodeoxyguanosine triphosphate pyrophosphatase activity"/>
    <property type="evidence" value="ECO:0007669"/>
    <property type="project" value="UniProtKB-EC"/>
</dbReference>
<dbReference type="InterPro" id="IPR015797">
    <property type="entry name" value="NUDIX_hydrolase-like_dom_sf"/>
</dbReference>
<dbReference type="Proteomes" id="UP000305675">
    <property type="component" value="Unassembled WGS sequence"/>
</dbReference>
<dbReference type="GO" id="GO:0044716">
    <property type="term" value="F:8-oxo-GDP phosphatase activity"/>
    <property type="evidence" value="ECO:0007669"/>
    <property type="project" value="TreeGrafter"/>
</dbReference>
<keyword evidence="19" id="KW-1185">Reference proteome</keyword>
<dbReference type="CDD" id="cd03425">
    <property type="entry name" value="NUDIX_MutT_NudA_like"/>
    <property type="match status" value="1"/>
</dbReference>
<dbReference type="GO" id="GO:0006260">
    <property type="term" value="P:DNA replication"/>
    <property type="evidence" value="ECO:0007669"/>
    <property type="project" value="UniProtKB-KW"/>
</dbReference>
<dbReference type="InterPro" id="IPR047127">
    <property type="entry name" value="MutT-like"/>
</dbReference>
<evidence type="ECO:0000259" key="17">
    <source>
        <dbReference type="PROSITE" id="PS51462"/>
    </source>
</evidence>
<evidence type="ECO:0000256" key="12">
    <source>
        <dbReference type="ARBA" id="ARBA00038905"/>
    </source>
</evidence>
<dbReference type="InterPro" id="IPR000086">
    <property type="entry name" value="NUDIX_hydrolase_dom"/>
</dbReference>
<keyword evidence="8" id="KW-0460">Magnesium</keyword>
<dbReference type="GO" id="GO:0046872">
    <property type="term" value="F:metal ion binding"/>
    <property type="evidence" value="ECO:0007669"/>
    <property type="project" value="UniProtKB-KW"/>
</dbReference>
<evidence type="ECO:0000256" key="7">
    <source>
        <dbReference type="ARBA" id="ARBA00022801"/>
    </source>
</evidence>
<evidence type="ECO:0000256" key="10">
    <source>
        <dbReference type="ARBA" id="ARBA00035861"/>
    </source>
</evidence>
<evidence type="ECO:0000256" key="15">
    <source>
        <dbReference type="ARBA" id="ARBA00041979"/>
    </source>
</evidence>
<organism evidence="18 19">
    <name type="scientific">Ferrimonas aestuarii</name>
    <dbReference type="NCBI Taxonomy" id="2569539"/>
    <lineage>
        <taxon>Bacteria</taxon>
        <taxon>Pseudomonadati</taxon>
        <taxon>Pseudomonadota</taxon>
        <taxon>Gammaproteobacteria</taxon>
        <taxon>Alteromonadales</taxon>
        <taxon>Ferrimonadaceae</taxon>
        <taxon>Ferrimonas</taxon>
    </lineage>
</organism>
<proteinExistence type="inferred from homology"/>
<keyword evidence="7 18" id="KW-0378">Hydrolase</keyword>
<keyword evidence="5" id="KW-0479">Metal-binding</keyword>
<evidence type="ECO:0000256" key="16">
    <source>
        <dbReference type="ARBA" id="ARBA00042798"/>
    </source>
</evidence>
<reference evidence="18 19" key="1">
    <citation type="submission" date="2019-04" db="EMBL/GenBank/DDBJ databases">
        <authorList>
            <person name="Hwang J.C."/>
        </authorList>
    </citation>
    <scope>NUCLEOTIDE SEQUENCE [LARGE SCALE GENOMIC DNA]</scope>
    <source>
        <strain evidence="18 19">IMCC35002</strain>
    </source>
</reference>
<dbReference type="Gene3D" id="3.90.79.10">
    <property type="entry name" value="Nucleoside Triphosphate Pyrophosphohydrolase"/>
    <property type="match status" value="1"/>
</dbReference>
<dbReference type="EC" id="3.6.1.55" evidence="12"/>
<evidence type="ECO:0000313" key="18">
    <source>
        <dbReference type="EMBL" id="TKB50752.1"/>
    </source>
</evidence>